<dbReference type="GO" id="GO:0032008">
    <property type="term" value="P:positive regulation of TOR signaling"/>
    <property type="evidence" value="ECO:0007669"/>
    <property type="project" value="InterPro"/>
</dbReference>
<dbReference type="VEuPathDB" id="VectorBase:AALB20_029620"/>
<keyword evidence="6" id="KW-1185">Reference proteome</keyword>
<dbReference type="GO" id="GO:0071986">
    <property type="term" value="C:Ragulator complex"/>
    <property type="evidence" value="ECO:0007669"/>
    <property type="project" value="InterPro"/>
</dbReference>
<dbReference type="VEuPathDB" id="VectorBase:AALB005356"/>
<dbReference type="Proteomes" id="UP000069272">
    <property type="component" value="Chromosome 3L"/>
</dbReference>
<dbReference type="STRING" id="7167.A0A182FFR4"/>
<evidence type="ECO:0000256" key="4">
    <source>
        <dbReference type="ARBA" id="ARBA00032690"/>
    </source>
</evidence>
<dbReference type="GO" id="GO:0071230">
    <property type="term" value="P:cellular response to amino acid stimulus"/>
    <property type="evidence" value="ECO:0007669"/>
    <property type="project" value="InterPro"/>
</dbReference>
<sequence>FNRIGQLTLASASAVTSGSSFSTASTSTSEVGLRFAPNLTEVRCESCQQQQQQQHQTHCDSGGIRNPRRSIALPYIMDLERNPVPDQLGYLVLTEDGSVHASGGELENDERRANIISTILSLTDTVDPAVFKPRSCRTISIVYPEHSYTICLSNKRIYVVKKRVSENGNSGNLGEGHSIRA</sequence>
<evidence type="ECO:0000256" key="2">
    <source>
        <dbReference type="ARBA" id="ARBA00010627"/>
    </source>
</evidence>
<reference evidence="5" key="2">
    <citation type="submission" date="2022-08" db="UniProtKB">
        <authorList>
            <consortium name="EnsemblMetazoa"/>
        </authorList>
    </citation>
    <scope>IDENTIFICATION</scope>
    <source>
        <strain evidence="5">STECLA/ALBI9_A</strain>
    </source>
</reference>
<evidence type="ECO:0000256" key="1">
    <source>
        <dbReference type="ARBA" id="ARBA00004371"/>
    </source>
</evidence>
<dbReference type="GO" id="GO:0005085">
    <property type="term" value="F:guanyl-nucleotide exchange factor activity"/>
    <property type="evidence" value="ECO:0007669"/>
    <property type="project" value="TreeGrafter"/>
</dbReference>
<evidence type="ECO:0000313" key="5">
    <source>
        <dbReference type="EnsemblMetazoa" id="AALB005356-PA"/>
    </source>
</evidence>
<comment type="similarity">
    <text evidence="2">Belongs to the LAMTOR4 family.</text>
</comment>
<accession>A0A182FFR4</accession>
<dbReference type="PANTHER" id="PTHR33967:SF1">
    <property type="entry name" value="RAGULATOR COMPLEX PROTEIN LAMTOR4"/>
    <property type="match status" value="1"/>
</dbReference>
<evidence type="ECO:0000256" key="3">
    <source>
        <dbReference type="ARBA" id="ARBA00023228"/>
    </source>
</evidence>
<protein>
    <recommendedName>
        <fullName evidence="4">Late endosomal/lysosomal adaptor and MAPK and MTOR activator 4</fullName>
    </recommendedName>
</protein>
<reference evidence="5 6" key="1">
    <citation type="journal article" date="2017" name="G3 (Bethesda)">
        <title>The Physical Genome Mapping of Anopheles albimanus Corrected Scaffold Misassemblies and Identified Interarm Rearrangements in Genus Anopheles.</title>
        <authorList>
            <person name="Artemov G.N."/>
            <person name="Peery A.N."/>
            <person name="Jiang X."/>
            <person name="Tu Z."/>
            <person name="Stegniy V.N."/>
            <person name="Sharakhova M.V."/>
            <person name="Sharakhov I.V."/>
        </authorList>
    </citation>
    <scope>NUCLEOTIDE SEQUENCE [LARGE SCALE GENOMIC DNA]</scope>
    <source>
        <strain evidence="5 6">ALBI9_A</strain>
    </source>
</reference>
<dbReference type="AlphaFoldDB" id="A0A182FFR4"/>
<dbReference type="PANTHER" id="PTHR33967">
    <property type="entry name" value="RAGULATOR COMPLEX PROTEIN LAMTOR4"/>
    <property type="match status" value="1"/>
</dbReference>
<keyword evidence="3" id="KW-0458">Lysosome</keyword>
<dbReference type="EnsemblMetazoa" id="AALB005356-RA">
    <property type="protein sequence ID" value="AALB005356-PA"/>
    <property type="gene ID" value="AALB005356"/>
</dbReference>
<dbReference type="InterPro" id="IPR034601">
    <property type="entry name" value="LAMTOR4"/>
</dbReference>
<name>A0A182FFR4_ANOAL</name>
<evidence type="ECO:0000313" key="6">
    <source>
        <dbReference type="Proteomes" id="UP000069272"/>
    </source>
</evidence>
<comment type="subcellular location">
    <subcellularLocation>
        <location evidence="1">Lysosome</location>
    </subcellularLocation>
</comment>
<dbReference type="GO" id="GO:0005764">
    <property type="term" value="C:lysosome"/>
    <property type="evidence" value="ECO:0007669"/>
    <property type="project" value="UniProtKB-SubCell"/>
</dbReference>
<proteinExistence type="inferred from homology"/>
<organism evidence="5 6">
    <name type="scientific">Anopheles albimanus</name>
    <name type="common">New world malaria mosquito</name>
    <dbReference type="NCBI Taxonomy" id="7167"/>
    <lineage>
        <taxon>Eukaryota</taxon>
        <taxon>Metazoa</taxon>
        <taxon>Ecdysozoa</taxon>
        <taxon>Arthropoda</taxon>
        <taxon>Hexapoda</taxon>
        <taxon>Insecta</taxon>
        <taxon>Pterygota</taxon>
        <taxon>Neoptera</taxon>
        <taxon>Endopterygota</taxon>
        <taxon>Diptera</taxon>
        <taxon>Nematocera</taxon>
        <taxon>Culicoidea</taxon>
        <taxon>Culicidae</taxon>
        <taxon>Anophelinae</taxon>
        <taxon>Anopheles</taxon>
    </lineage>
</organism>